<evidence type="ECO:0000313" key="2">
    <source>
        <dbReference type="Proteomes" id="UP000789739"/>
    </source>
</evidence>
<accession>A0A9N9E1S1</accession>
<evidence type="ECO:0000313" key="1">
    <source>
        <dbReference type="EMBL" id="CAG8656695.1"/>
    </source>
</evidence>
<dbReference type="EMBL" id="CAJVPI010003287">
    <property type="protein sequence ID" value="CAG8656695.1"/>
    <property type="molecule type" value="Genomic_DNA"/>
</dbReference>
<name>A0A9N9E1S1_9GLOM</name>
<reference evidence="1" key="1">
    <citation type="submission" date="2021-06" db="EMBL/GenBank/DDBJ databases">
        <authorList>
            <person name="Kallberg Y."/>
            <person name="Tangrot J."/>
            <person name="Rosling A."/>
        </authorList>
    </citation>
    <scope>NUCLEOTIDE SEQUENCE</scope>
    <source>
        <strain evidence="1">BR232B</strain>
    </source>
</reference>
<keyword evidence="2" id="KW-1185">Reference proteome</keyword>
<proteinExistence type="predicted"/>
<feature type="non-terminal residue" evidence="1">
    <location>
        <position position="177"/>
    </location>
</feature>
<organism evidence="1 2">
    <name type="scientific">Paraglomus brasilianum</name>
    <dbReference type="NCBI Taxonomy" id="144538"/>
    <lineage>
        <taxon>Eukaryota</taxon>
        <taxon>Fungi</taxon>
        <taxon>Fungi incertae sedis</taxon>
        <taxon>Mucoromycota</taxon>
        <taxon>Glomeromycotina</taxon>
        <taxon>Glomeromycetes</taxon>
        <taxon>Paraglomerales</taxon>
        <taxon>Paraglomeraceae</taxon>
        <taxon>Paraglomus</taxon>
    </lineage>
</organism>
<protein>
    <submittedName>
        <fullName evidence="1">5543_t:CDS:1</fullName>
    </submittedName>
</protein>
<dbReference type="Proteomes" id="UP000789739">
    <property type="component" value="Unassembled WGS sequence"/>
</dbReference>
<comment type="caution">
    <text evidence="1">The sequence shown here is derived from an EMBL/GenBank/DDBJ whole genome shotgun (WGS) entry which is preliminary data.</text>
</comment>
<dbReference type="AlphaFoldDB" id="A0A9N9E1S1"/>
<sequence length="177" mass="20263">RDMQQYINTDTFPLITLMTWTPPLTITLDDVPNSFIGQCVKKNRKATEDEIINAYLEQQDLGFSAEETVAVQNAFNRDLNVWKVVPLFPATPRLTITKDLEDVDEGQLLGQSLAKYVAYLYACIEHLTKCDVLPDAFLKQQDRQFWLGIKNQMAELQEWIHIASKDMAGCETEFVSN</sequence>
<gene>
    <name evidence="1" type="ORF">PBRASI_LOCUS10558</name>
</gene>